<dbReference type="InterPro" id="IPR023660">
    <property type="entry name" value="Arg_Kinase"/>
</dbReference>
<evidence type="ECO:0000256" key="1">
    <source>
        <dbReference type="ARBA" id="ARBA00022533"/>
    </source>
</evidence>
<dbReference type="HAMAP" id="MF_00602">
    <property type="entry name" value="Prot_Arg_kinase"/>
    <property type="match status" value="1"/>
</dbReference>
<dbReference type="CDD" id="cd07930">
    <property type="entry name" value="bacterial_phosphagen_kinase"/>
    <property type="match status" value="1"/>
</dbReference>
<dbReference type="FunFam" id="3.30.590.10:FF:000007">
    <property type="entry name" value="Protein-arginine kinase"/>
    <property type="match status" value="1"/>
</dbReference>
<keyword evidence="4 7" id="KW-0418">Kinase</keyword>
<reference evidence="11 12" key="1">
    <citation type="submission" date="2014-02" db="EMBL/GenBank/DDBJ databases">
        <title>Draft genome sequence of Lysinibacillus odysseyi NBRC 100172.</title>
        <authorList>
            <person name="Zhang F."/>
            <person name="Wang G."/>
            <person name="Zhang L."/>
        </authorList>
    </citation>
    <scope>NUCLEOTIDE SEQUENCE [LARGE SCALE GENOMIC DNA]</scope>
    <source>
        <strain evidence="11 12">NBRC 100172</strain>
    </source>
</reference>
<dbReference type="GO" id="GO:1990424">
    <property type="term" value="F:protein arginine kinase activity"/>
    <property type="evidence" value="ECO:0007669"/>
    <property type="project" value="UniProtKB-EC"/>
</dbReference>
<evidence type="ECO:0000256" key="3">
    <source>
        <dbReference type="ARBA" id="ARBA00022741"/>
    </source>
</evidence>
<dbReference type="GO" id="GO:0005615">
    <property type="term" value="C:extracellular space"/>
    <property type="evidence" value="ECO:0007669"/>
    <property type="project" value="TreeGrafter"/>
</dbReference>
<feature type="short sequence motif" description="RDXXRA motif of the pArg binding pocket involved in allosteric regulation" evidence="7">
    <location>
        <begin position="337"/>
        <end position="342"/>
    </location>
</feature>
<evidence type="ECO:0000256" key="4">
    <source>
        <dbReference type="ARBA" id="ARBA00022777"/>
    </source>
</evidence>
<dbReference type="SUPFAM" id="SSF55931">
    <property type="entry name" value="Glutamine synthetase/guanido kinase"/>
    <property type="match status" value="1"/>
</dbReference>
<dbReference type="PROSITE" id="PS51510">
    <property type="entry name" value="PHOSPHAGEN_KINASE_C"/>
    <property type="match status" value="1"/>
</dbReference>
<protein>
    <recommendedName>
        <fullName evidence="7">Protein-arginine kinase</fullName>
        <ecNumber evidence="7">2.7.14.1</ecNumber>
    </recommendedName>
</protein>
<evidence type="ECO:0000256" key="6">
    <source>
        <dbReference type="ARBA" id="ARBA00051816"/>
    </source>
</evidence>
<keyword evidence="2 7" id="KW-0808">Transferase</keyword>
<feature type="binding site" evidence="7 8">
    <location>
        <begin position="207"/>
        <end position="212"/>
    </location>
    <ligand>
        <name>ATP</name>
        <dbReference type="ChEBI" id="CHEBI:30616"/>
    </ligand>
</feature>
<comment type="catalytic activity">
    <reaction evidence="6 7">
        <text>L-arginyl-[protein] + ATP = N(omega)-phospho-L-arginyl-[protein] + ADP + H(+)</text>
        <dbReference type="Rhea" id="RHEA:43384"/>
        <dbReference type="Rhea" id="RHEA-COMP:10532"/>
        <dbReference type="Rhea" id="RHEA-COMP:10533"/>
        <dbReference type="ChEBI" id="CHEBI:15378"/>
        <dbReference type="ChEBI" id="CHEBI:29965"/>
        <dbReference type="ChEBI" id="CHEBI:30616"/>
        <dbReference type="ChEBI" id="CHEBI:83226"/>
        <dbReference type="ChEBI" id="CHEBI:456216"/>
        <dbReference type="EC" id="2.7.14.1"/>
    </reaction>
</comment>
<evidence type="ECO:0000256" key="8">
    <source>
        <dbReference type="PROSITE-ProRule" id="PRU00843"/>
    </source>
</evidence>
<name>A0A0A3IPP9_9BACI</name>
<dbReference type="GO" id="GO:0046314">
    <property type="term" value="P:phosphocreatine biosynthetic process"/>
    <property type="evidence" value="ECO:0007669"/>
    <property type="project" value="InterPro"/>
</dbReference>
<feature type="binding site" evidence="7 8">
    <location>
        <begin position="27"/>
        <end position="31"/>
    </location>
    <ligand>
        <name>ATP</name>
        <dbReference type="ChEBI" id="CHEBI:30616"/>
    </ligand>
</feature>
<evidence type="ECO:0000313" key="12">
    <source>
        <dbReference type="Proteomes" id="UP000030437"/>
    </source>
</evidence>
<accession>A0A0A3IPP9</accession>
<feature type="binding site" evidence="7 8">
    <location>
        <position position="91"/>
    </location>
    <ligand>
        <name>ATP</name>
        <dbReference type="ChEBI" id="CHEBI:30616"/>
    </ligand>
</feature>
<feature type="binding site" evidence="7 8">
    <location>
        <begin position="176"/>
        <end position="180"/>
    </location>
    <ligand>
        <name>ATP</name>
        <dbReference type="ChEBI" id="CHEBI:30616"/>
    </ligand>
</feature>
<dbReference type="GO" id="GO:0004111">
    <property type="term" value="F:creatine kinase activity"/>
    <property type="evidence" value="ECO:0007669"/>
    <property type="project" value="InterPro"/>
</dbReference>
<comment type="function">
    <text evidence="7">Catalyzes the specific phosphorylation of arginine residues in a large number of proteins. Is part of the bacterial stress response system. Protein arginine phosphorylation has a physiologically important role and is involved in the regulation of many critical cellular processes, such as protein homeostasis, motility, competence, and stringent and stress responses, by regulating gene expression and protein activity.</text>
</comment>
<comment type="activity regulation">
    <text evidence="7">Appears to be allosterically activated by the binding of pArg-containing polypeptides to the pArg-binding pocket localized in the C-terminal domain of McsB.</text>
</comment>
<dbReference type="GO" id="GO:0005524">
    <property type="term" value="F:ATP binding"/>
    <property type="evidence" value="ECO:0007669"/>
    <property type="project" value="UniProtKB-UniRule"/>
</dbReference>
<organism evidence="11 12">
    <name type="scientific">Lysinibacillus odysseyi 34hs-1 = NBRC 100172</name>
    <dbReference type="NCBI Taxonomy" id="1220589"/>
    <lineage>
        <taxon>Bacteria</taxon>
        <taxon>Bacillati</taxon>
        <taxon>Bacillota</taxon>
        <taxon>Bacilli</taxon>
        <taxon>Bacillales</taxon>
        <taxon>Bacillaceae</taxon>
        <taxon>Lysinibacillus</taxon>
    </lineage>
</organism>
<dbReference type="EMBL" id="JPVP01000050">
    <property type="protein sequence ID" value="KGR86739.1"/>
    <property type="molecule type" value="Genomic_DNA"/>
</dbReference>
<dbReference type="RefSeq" id="WP_036152025.1">
    <property type="nucleotide sequence ID" value="NZ_AVCX01000011.1"/>
</dbReference>
<proteinExistence type="inferred from homology"/>
<evidence type="ECO:0000256" key="7">
    <source>
        <dbReference type="HAMAP-Rule" id="MF_00602"/>
    </source>
</evidence>
<dbReference type="PANTHER" id="PTHR11547">
    <property type="entry name" value="ARGININE OR CREATINE KINASE"/>
    <property type="match status" value="1"/>
</dbReference>
<dbReference type="eggNOG" id="COG3869">
    <property type="taxonomic scope" value="Bacteria"/>
</dbReference>
<dbReference type="InterPro" id="IPR022415">
    <property type="entry name" value="ATP-guanido_PTrfase_AS"/>
</dbReference>
<feature type="binding site" evidence="7 8">
    <location>
        <position position="125"/>
    </location>
    <ligand>
        <name>ATP</name>
        <dbReference type="ChEBI" id="CHEBI:30616"/>
    </ligand>
</feature>
<comment type="similarity">
    <text evidence="7 8 9">Belongs to the ATP:guanido phosphotransferase family.</text>
</comment>
<dbReference type="EC" id="2.7.14.1" evidence="7"/>
<keyword evidence="3 7" id="KW-0547">Nucleotide-binding</keyword>
<comment type="caution">
    <text evidence="11">The sequence shown here is derived from an EMBL/GenBank/DDBJ whole genome shotgun (WGS) entry which is preliminary data.</text>
</comment>
<dbReference type="NCBIfam" id="NF002194">
    <property type="entry name" value="PRK01059.1-4"/>
    <property type="match status" value="1"/>
</dbReference>
<sequence>MNIEHFLKNTSPSWIEGSEDYSDIVMSTRIRLARNLNGFRFPITFSEEEAKQVDESVLQVLLSVKEEGPKFSYFPMKEMPSLQRQVLVEKHLISPHLAKREKTASVFLTEDESISIMVNEEDHIRIQCLAAGLQLHETYAKASKLDQCLDKELMYAYDEQLGFLTSCPTNVGTGLRASVMMHLPALTMTKKMNVLIQTMARLGMVVRGIYGEGSENLGNIYQISNQITLGKSEQEILDELQNVVEQVIQKERQARQQLFARAPIALEDRLYRSLGILKYARILTSEEAASCLSNVRLAVDLQIISDISLSQLNECMLLIQPGFIQQYAGTMLQAAERDIFRAKLLQEKLQIQEQNESTVRGKGEDLYDV</sequence>
<evidence type="ECO:0000256" key="9">
    <source>
        <dbReference type="RuleBase" id="RU000505"/>
    </source>
</evidence>
<dbReference type="Pfam" id="PF00217">
    <property type="entry name" value="ATP-gua_Ptrans"/>
    <property type="match status" value="1"/>
</dbReference>
<dbReference type="AlphaFoldDB" id="A0A0A3IPP9"/>
<dbReference type="InterPro" id="IPR014746">
    <property type="entry name" value="Gln_synth/guanido_kin_cat_dom"/>
</dbReference>
<dbReference type="InterPro" id="IPR022414">
    <property type="entry name" value="ATP-guanido_PTrfase_cat"/>
</dbReference>
<keyword evidence="5 7" id="KW-0067">ATP-binding</keyword>
<dbReference type="Gene3D" id="3.30.590.10">
    <property type="entry name" value="Glutamine synthetase/guanido kinase, catalytic domain"/>
    <property type="match status" value="1"/>
</dbReference>
<evidence type="ECO:0000256" key="5">
    <source>
        <dbReference type="ARBA" id="ARBA00022840"/>
    </source>
</evidence>
<evidence type="ECO:0000259" key="10">
    <source>
        <dbReference type="PROSITE" id="PS51510"/>
    </source>
</evidence>
<dbReference type="PANTHER" id="PTHR11547:SF38">
    <property type="entry name" value="ARGININE KINASE 1-RELATED"/>
    <property type="match status" value="1"/>
</dbReference>
<evidence type="ECO:0000313" key="11">
    <source>
        <dbReference type="EMBL" id="KGR86739.1"/>
    </source>
</evidence>
<dbReference type="OrthoDB" id="9791353at2"/>
<keyword evidence="1 7" id="KW-0021">Allosteric enzyme</keyword>
<dbReference type="PROSITE" id="PS00112">
    <property type="entry name" value="PHOSPHAGEN_KINASE"/>
    <property type="match status" value="1"/>
</dbReference>
<feature type="domain" description="Phosphagen kinase C-terminal" evidence="10">
    <location>
        <begin position="24"/>
        <end position="254"/>
    </location>
</feature>
<evidence type="ECO:0000256" key="2">
    <source>
        <dbReference type="ARBA" id="ARBA00022679"/>
    </source>
</evidence>
<keyword evidence="12" id="KW-1185">Reference proteome</keyword>
<dbReference type="InterPro" id="IPR000749">
    <property type="entry name" value="ATP-guanido_PTrfase"/>
</dbReference>
<gene>
    <name evidence="7" type="primary">mcsB</name>
    <name evidence="11" type="ORF">CD32_05215</name>
</gene>
<dbReference type="STRING" id="1220589.CD32_05215"/>
<dbReference type="Proteomes" id="UP000030437">
    <property type="component" value="Unassembled WGS sequence"/>
</dbReference>